<evidence type="ECO:0000256" key="1">
    <source>
        <dbReference type="SAM" id="MobiDB-lite"/>
    </source>
</evidence>
<name>A0AAN7C3L9_9PEZI</name>
<proteinExistence type="predicted"/>
<reference evidence="2" key="2">
    <citation type="submission" date="2023-05" db="EMBL/GenBank/DDBJ databases">
        <authorList>
            <consortium name="Lawrence Berkeley National Laboratory"/>
            <person name="Steindorff A."/>
            <person name="Hensen N."/>
            <person name="Bonometti L."/>
            <person name="Westerberg I."/>
            <person name="Brannstrom I.O."/>
            <person name="Guillou S."/>
            <person name="Cros-Aarteil S."/>
            <person name="Calhoun S."/>
            <person name="Haridas S."/>
            <person name="Kuo A."/>
            <person name="Mondo S."/>
            <person name="Pangilinan J."/>
            <person name="Riley R."/>
            <person name="Labutti K."/>
            <person name="Andreopoulos B."/>
            <person name="Lipzen A."/>
            <person name="Chen C."/>
            <person name="Yanf M."/>
            <person name="Daum C."/>
            <person name="Ng V."/>
            <person name="Clum A."/>
            <person name="Ohm R."/>
            <person name="Martin F."/>
            <person name="Silar P."/>
            <person name="Natvig D."/>
            <person name="Lalanne C."/>
            <person name="Gautier V."/>
            <person name="Ament-Velasquez S.L."/>
            <person name="Kruys A."/>
            <person name="Hutchinson M.I."/>
            <person name="Powell A.J."/>
            <person name="Barry K."/>
            <person name="Miller A.N."/>
            <person name="Grigoriev I.V."/>
            <person name="Debuchy R."/>
            <person name="Gladieux P."/>
            <person name="Thoren M.H."/>
            <person name="Johannesson H."/>
        </authorList>
    </citation>
    <scope>NUCLEOTIDE SEQUENCE</scope>
    <source>
        <strain evidence="2">CBS 532.94</strain>
    </source>
</reference>
<comment type="caution">
    <text evidence="2">The sequence shown here is derived from an EMBL/GenBank/DDBJ whole genome shotgun (WGS) entry which is preliminary data.</text>
</comment>
<evidence type="ECO:0000313" key="2">
    <source>
        <dbReference type="EMBL" id="KAK4234386.1"/>
    </source>
</evidence>
<dbReference type="AlphaFoldDB" id="A0AAN7C3L9"/>
<feature type="compositionally biased region" description="Low complexity" evidence="1">
    <location>
        <begin position="194"/>
        <end position="214"/>
    </location>
</feature>
<dbReference type="Proteomes" id="UP001303760">
    <property type="component" value="Unassembled WGS sequence"/>
</dbReference>
<reference evidence="2" key="1">
    <citation type="journal article" date="2023" name="Mol. Phylogenet. Evol.">
        <title>Genome-scale phylogeny and comparative genomics of the fungal order Sordariales.</title>
        <authorList>
            <person name="Hensen N."/>
            <person name="Bonometti L."/>
            <person name="Westerberg I."/>
            <person name="Brannstrom I.O."/>
            <person name="Guillou S."/>
            <person name="Cros-Aarteil S."/>
            <person name="Calhoun S."/>
            <person name="Haridas S."/>
            <person name="Kuo A."/>
            <person name="Mondo S."/>
            <person name="Pangilinan J."/>
            <person name="Riley R."/>
            <person name="LaButti K."/>
            <person name="Andreopoulos B."/>
            <person name="Lipzen A."/>
            <person name="Chen C."/>
            <person name="Yan M."/>
            <person name="Daum C."/>
            <person name="Ng V."/>
            <person name="Clum A."/>
            <person name="Steindorff A."/>
            <person name="Ohm R.A."/>
            <person name="Martin F."/>
            <person name="Silar P."/>
            <person name="Natvig D.O."/>
            <person name="Lalanne C."/>
            <person name="Gautier V."/>
            <person name="Ament-Velasquez S.L."/>
            <person name="Kruys A."/>
            <person name="Hutchinson M.I."/>
            <person name="Powell A.J."/>
            <person name="Barry K."/>
            <person name="Miller A.N."/>
            <person name="Grigoriev I.V."/>
            <person name="Debuchy R."/>
            <person name="Gladieux P."/>
            <person name="Hiltunen Thoren M."/>
            <person name="Johannesson H."/>
        </authorList>
    </citation>
    <scope>NUCLEOTIDE SEQUENCE</scope>
    <source>
        <strain evidence="2">CBS 532.94</strain>
    </source>
</reference>
<organism evidence="2 3">
    <name type="scientific">Achaetomium macrosporum</name>
    <dbReference type="NCBI Taxonomy" id="79813"/>
    <lineage>
        <taxon>Eukaryota</taxon>
        <taxon>Fungi</taxon>
        <taxon>Dikarya</taxon>
        <taxon>Ascomycota</taxon>
        <taxon>Pezizomycotina</taxon>
        <taxon>Sordariomycetes</taxon>
        <taxon>Sordariomycetidae</taxon>
        <taxon>Sordariales</taxon>
        <taxon>Chaetomiaceae</taxon>
        <taxon>Achaetomium</taxon>
    </lineage>
</organism>
<dbReference type="EMBL" id="MU860376">
    <property type="protein sequence ID" value="KAK4234386.1"/>
    <property type="molecule type" value="Genomic_DNA"/>
</dbReference>
<keyword evidence="3" id="KW-1185">Reference proteome</keyword>
<protein>
    <submittedName>
        <fullName evidence="2">Uncharacterized protein</fullName>
    </submittedName>
</protein>
<sequence length="214" mass="22917">MTSDDIGTSGASRASDDHDTIVVTMPRDGPDIEFPAIVSVSVATFDLHAINGQGIVMLLQQHCGLSWVIGRLGRMGLRRVVIRCSGTPSEQVHKMAHEDMVAQQVLLSGSRIMLSISDPVDRIVMAYEIARVRLAGLPSWFCLLLNDPLDVAAATSPAVEPHVPRRSGIVVPLYARAEPASLDEENGGHEDDSASSSSAPRPEYPASAAELRQA</sequence>
<accession>A0AAN7C3L9</accession>
<evidence type="ECO:0000313" key="3">
    <source>
        <dbReference type="Proteomes" id="UP001303760"/>
    </source>
</evidence>
<gene>
    <name evidence="2" type="ORF">C8A03DRAFT_37837</name>
</gene>
<feature type="region of interest" description="Disordered" evidence="1">
    <location>
        <begin position="180"/>
        <end position="214"/>
    </location>
</feature>